<reference evidence="7" key="1">
    <citation type="submission" date="2024-09" db="EMBL/GenBank/DDBJ databases">
        <authorList>
            <person name="Sun Q."/>
        </authorList>
    </citation>
    <scope>NUCLEOTIDE SEQUENCE [LARGE SCALE GENOMIC DNA]</scope>
    <source>
        <strain evidence="7">JCM 31273</strain>
    </source>
</reference>
<dbReference type="EC" id="3.1.3.11" evidence="2"/>
<dbReference type="PRINTS" id="PR00377">
    <property type="entry name" value="IMPHPHTASES"/>
</dbReference>
<gene>
    <name evidence="7" type="ORF">ACFFOL_12235</name>
</gene>
<dbReference type="Proteomes" id="UP001589595">
    <property type="component" value="Unassembled WGS sequence"/>
</dbReference>
<proteinExistence type="inferred from homology"/>
<evidence type="ECO:0000256" key="3">
    <source>
        <dbReference type="ARBA" id="ARBA00023277"/>
    </source>
</evidence>
<dbReference type="GeneID" id="67210427"/>
<evidence type="ECO:0000256" key="2">
    <source>
        <dbReference type="ARBA" id="ARBA00013093"/>
    </source>
</evidence>
<comment type="caution">
    <text evidence="7">The sequence shown here is derived from an EMBL/GenBank/DDBJ whole genome shotgun (WGS) entry which is preliminary data.</text>
</comment>
<dbReference type="GO" id="GO:0042132">
    <property type="term" value="F:fructose 1,6-bisphosphate 1-phosphatase activity"/>
    <property type="evidence" value="ECO:0007669"/>
    <property type="project" value="UniProtKB-EC"/>
</dbReference>
<dbReference type="CDD" id="cd01637">
    <property type="entry name" value="IMPase_like"/>
    <property type="match status" value="1"/>
</dbReference>
<evidence type="ECO:0000256" key="1">
    <source>
        <dbReference type="ARBA" id="ARBA00001273"/>
    </source>
</evidence>
<comment type="cofactor">
    <cofactor evidence="5">
        <name>Mg(2+)</name>
        <dbReference type="ChEBI" id="CHEBI:18420"/>
    </cofactor>
</comment>
<accession>A0ABD5MM83</accession>
<feature type="compositionally biased region" description="Basic and acidic residues" evidence="6">
    <location>
        <begin position="7"/>
        <end position="36"/>
    </location>
</feature>
<feature type="region of interest" description="Disordered" evidence="6">
    <location>
        <begin position="1"/>
        <end position="49"/>
    </location>
</feature>
<sequence length="311" mass="32997">MTEEDDGTGREDDRGAADGRDAADRRTDADDRDAAGGRDAANVWDAAGVPTPDALAETAEAAVRAAGDYLAERFRDGGTVGEYHTDDVKAEADEAAEELVFERIREEFPTHSLHGEESGRSGDGRVEWVVDPLDGTNNYAIDYPSIASAVAARADDETLVAAIYEPLVDDCYVAVRGAGATVNGEEVTATPRDRPLDRSTVSFVVGLPALRDGDLRAEAEAVRRALSGQCKRVLETWSPCVDWGLLARGSIAGIVCAYPDPFEQEAGELLASEAGVVSTSVDGYYVAAGDEETLTALVEALPEAVRESLDE</sequence>
<dbReference type="InterPro" id="IPR000760">
    <property type="entry name" value="Inositol_monophosphatase-like"/>
</dbReference>
<feature type="binding site" evidence="5">
    <location>
        <position position="131"/>
    </location>
    <ligand>
        <name>Mg(2+)</name>
        <dbReference type="ChEBI" id="CHEBI:18420"/>
        <label>1</label>
        <note>catalytic</note>
    </ligand>
</feature>
<dbReference type="PANTHER" id="PTHR20854">
    <property type="entry name" value="INOSITOL MONOPHOSPHATASE"/>
    <property type="match status" value="1"/>
</dbReference>
<keyword evidence="3" id="KW-0119">Carbohydrate metabolism</keyword>
<dbReference type="EMBL" id="JBHMAJ010000007">
    <property type="protein sequence ID" value="MFB9824931.1"/>
    <property type="molecule type" value="Genomic_DNA"/>
</dbReference>
<feature type="binding site" evidence="5">
    <location>
        <position position="133"/>
    </location>
    <ligand>
        <name>Mg(2+)</name>
        <dbReference type="ChEBI" id="CHEBI:18420"/>
        <label>1</label>
        <note>catalytic</note>
    </ligand>
</feature>
<feature type="binding site" evidence="5">
    <location>
        <position position="134"/>
    </location>
    <ligand>
        <name>Mg(2+)</name>
        <dbReference type="ChEBI" id="CHEBI:18420"/>
        <label>1</label>
        <note>catalytic</note>
    </ligand>
</feature>
<dbReference type="Gene3D" id="3.30.540.10">
    <property type="entry name" value="Fructose-1,6-Bisphosphatase, subunit A, domain 1"/>
    <property type="match status" value="1"/>
</dbReference>
<dbReference type="AlphaFoldDB" id="A0ABD5MM83"/>
<evidence type="ECO:0000313" key="7">
    <source>
        <dbReference type="EMBL" id="MFB9824931.1"/>
    </source>
</evidence>
<keyword evidence="8" id="KW-1185">Reference proteome</keyword>
<evidence type="ECO:0000256" key="5">
    <source>
        <dbReference type="PIRSR" id="PIRSR600760-2"/>
    </source>
</evidence>
<evidence type="ECO:0000313" key="8">
    <source>
        <dbReference type="Proteomes" id="UP001589595"/>
    </source>
</evidence>
<dbReference type="Gene3D" id="3.40.190.80">
    <property type="match status" value="1"/>
</dbReference>
<keyword evidence="5" id="KW-0479">Metal-binding</keyword>
<dbReference type="PANTHER" id="PTHR20854:SF4">
    <property type="entry name" value="INOSITOL-1-MONOPHOSPHATASE-RELATED"/>
    <property type="match status" value="1"/>
</dbReference>
<keyword evidence="5" id="KW-0460">Magnesium</keyword>
<evidence type="ECO:0000256" key="4">
    <source>
        <dbReference type="ARBA" id="ARBA00038103"/>
    </source>
</evidence>
<comment type="similarity">
    <text evidence="4">Belongs to the inositol monophosphatase superfamily. FBPase class 4 family.</text>
</comment>
<feature type="binding site" evidence="5">
    <location>
        <position position="116"/>
    </location>
    <ligand>
        <name>Mg(2+)</name>
        <dbReference type="ChEBI" id="CHEBI:18420"/>
        <label>1</label>
        <note>catalytic</note>
    </ligand>
</feature>
<comment type="catalytic activity">
    <reaction evidence="1">
        <text>beta-D-fructose 1,6-bisphosphate + H2O = beta-D-fructose 6-phosphate + phosphate</text>
        <dbReference type="Rhea" id="RHEA:11064"/>
        <dbReference type="ChEBI" id="CHEBI:15377"/>
        <dbReference type="ChEBI" id="CHEBI:32966"/>
        <dbReference type="ChEBI" id="CHEBI:43474"/>
        <dbReference type="ChEBI" id="CHEBI:57634"/>
        <dbReference type="EC" id="3.1.3.11"/>
    </reaction>
</comment>
<dbReference type="RefSeq" id="WP_222923033.1">
    <property type="nucleotide sequence ID" value="NZ_CP082286.1"/>
</dbReference>
<dbReference type="SUPFAM" id="SSF56655">
    <property type="entry name" value="Carbohydrate phosphatase"/>
    <property type="match status" value="1"/>
</dbReference>
<name>A0ABD5MM83_9EURY</name>
<organism evidence="7 8">
    <name type="scientific">Halobaculum roseum</name>
    <dbReference type="NCBI Taxonomy" id="2175149"/>
    <lineage>
        <taxon>Archaea</taxon>
        <taxon>Methanobacteriati</taxon>
        <taxon>Methanobacteriota</taxon>
        <taxon>Stenosarchaea group</taxon>
        <taxon>Halobacteria</taxon>
        <taxon>Halobacteriales</taxon>
        <taxon>Haloferacaceae</taxon>
        <taxon>Halobaculum</taxon>
    </lineage>
</organism>
<protein>
    <recommendedName>
        <fullName evidence="2">fructose-bisphosphatase</fullName>
        <ecNumber evidence="2">3.1.3.11</ecNumber>
    </recommendedName>
</protein>
<dbReference type="Pfam" id="PF00459">
    <property type="entry name" value="Inositol_P"/>
    <property type="match status" value="1"/>
</dbReference>
<evidence type="ECO:0000256" key="6">
    <source>
        <dbReference type="SAM" id="MobiDB-lite"/>
    </source>
</evidence>